<evidence type="ECO:0000256" key="3">
    <source>
        <dbReference type="ARBA" id="ARBA00022448"/>
    </source>
</evidence>
<keyword evidence="6 9" id="KW-1133">Transmembrane helix</keyword>
<feature type="domain" description="Cation efflux protein transmembrane" evidence="10">
    <location>
        <begin position="59"/>
        <end position="250"/>
    </location>
</feature>
<dbReference type="STRING" id="728005.SAMN04488059_103261"/>
<keyword evidence="3" id="KW-0813">Transport</keyword>
<feature type="transmembrane region" description="Helical" evidence="9">
    <location>
        <begin position="82"/>
        <end position="103"/>
    </location>
</feature>
<evidence type="ECO:0000259" key="11">
    <source>
        <dbReference type="Pfam" id="PF16916"/>
    </source>
</evidence>
<protein>
    <recommendedName>
        <fullName evidence="8">Protein p34</fullName>
    </recommendedName>
</protein>
<evidence type="ECO:0000313" key="12">
    <source>
        <dbReference type="EMBL" id="SFC28653.1"/>
    </source>
</evidence>
<evidence type="ECO:0000256" key="2">
    <source>
        <dbReference type="ARBA" id="ARBA00008114"/>
    </source>
</evidence>
<dbReference type="EMBL" id="FOMB01000003">
    <property type="protein sequence ID" value="SFC28653.1"/>
    <property type="molecule type" value="Genomic_DNA"/>
</dbReference>
<dbReference type="Proteomes" id="UP000182258">
    <property type="component" value="Unassembled WGS sequence"/>
</dbReference>
<dbReference type="GO" id="GO:0006882">
    <property type="term" value="P:intracellular zinc ion homeostasis"/>
    <property type="evidence" value="ECO:0007669"/>
    <property type="project" value="TreeGrafter"/>
</dbReference>
<dbReference type="InterPro" id="IPR036837">
    <property type="entry name" value="Cation_efflux_CTD_sf"/>
</dbReference>
<dbReference type="Pfam" id="PF16916">
    <property type="entry name" value="ZT_dimer"/>
    <property type="match status" value="1"/>
</dbReference>
<dbReference type="AlphaFoldDB" id="A0A1I1I4N7"/>
<dbReference type="GO" id="GO:0005886">
    <property type="term" value="C:plasma membrane"/>
    <property type="evidence" value="ECO:0007669"/>
    <property type="project" value="UniProtKB-SubCell"/>
</dbReference>
<feature type="transmembrane region" description="Helical" evidence="9">
    <location>
        <begin position="161"/>
        <end position="179"/>
    </location>
</feature>
<dbReference type="InterPro" id="IPR050291">
    <property type="entry name" value="CDF_Transporter"/>
</dbReference>
<dbReference type="Pfam" id="PF01545">
    <property type="entry name" value="Cation_efflux"/>
    <property type="match status" value="1"/>
</dbReference>
<evidence type="ECO:0000256" key="4">
    <source>
        <dbReference type="ARBA" id="ARBA00022475"/>
    </source>
</evidence>
<dbReference type="SUPFAM" id="SSF160240">
    <property type="entry name" value="Cation efflux protein cytoplasmic domain-like"/>
    <property type="match status" value="1"/>
</dbReference>
<dbReference type="SUPFAM" id="SSF161111">
    <property type="entry name" value="Cation efflux protein transmembrane domain-like"/>
    <property type="match status" value="1"/>
</dbReference>
<dbReference type="InterPro" id="IPR002524">
    <property type="entry name" value="Cation_efflux"/>
</dbReference>
<evidence type="ECO:0000256" key="5">
    <source>
        <dbReference type="ARBA" id="ARBA00022692"/>
    </source>
</evidence>
<dbReference type="PANTHER" id="PTHR43840:SF15">
    <property type="entry name" value="MITOCHONDRIAL METAL TRANSPORTER 1-RELATED"/>
    <property type="match status" value="1"/>
</dbReference>
<feature type="transmembrane region" description="Helical" evidence="9">
    <location>
        <begin position="225"/>
        <end position="242"/>
    </location>
</feature>
<keyword evidence="7 9" id="KW-0472">Membrane</keyword>
<comment type="similarity">
    <text evidence="2">Belongs to the cation diffusion facilitator (CDF) transporter (TC 2.A.4) family.</text>
</comment>
<keyword evidence="4" id="KW-1003">Cell membrane</keyword>
<evidence type="ECO:0000259" key="10">
    <source>
        <dbReference type="Pfam" id="PF01545"/>
    </source>
</evidence>
<reference evidence="12 13" key="1">
    <citation type="submission" date="2016-10" db="EMBL/GenBank/DDBJ databases">
        <authorList>
            <person name="de Groot N.N."/>
        </authorList>
    </citation>
    <scope>NUCLEOTIDE SEQUENCE [LARGE SCALE GENOMIC DNA]</scope>
    <source>
        <strain evidence="12 13">CGMCC 1.10210</strain>
    </source>
</reference>
<dbReference type="InterPro" id="IPR027469">
    <property type="entry name" value="Cation_efflux_TMD_sf"/>
</dbReference>
<dbReference type="FunFam" id="3.30.70.1350:FF:000002">
    <property type="entry name" value="Ferrous-iron efflux pump FieF"/>
    <property type="match status" value="1"/>
</dbReference>
<gene>
    <name evidence="12" type="ORF">SAMN04488059_103261</name>
</gene>
<feature type="transmembrane region" description="Helical" evidence="9">
    <location>
        <begin position="200"/>
        <end position="219"/>
    </location>
</feature>
<dbReference type="Gene3D" id="1.20.1510.10">
    <property type="entry name" value="Cation efflux protein transmembrane domain"/>
    <property type="match status" value="1"/>
</dbReference>
<evidence type="ECO:0000256" key="8">
    <source>
        <dbReference type="ARBA" id="ARBA00068882"/>
    </source>
</evidence>
<dbReference type="GO" id="GO:0015086">
    <property type="term" value="F:cadmium ion transmembrane transporter activity"/>
    <property type="evidence" value="ECO:0007669"/>
    <property type="project" value="TreeGrafter"/>
</dbReference>
<proteinExistence type="inferred from homology"/>
<feature type="transmembrane region" description="Helical" evidence="9">
    <location>
        <begin position="123"/>
        <end position="141"/>
    </location>
</feature>
<sequence>MVNQWLAANHTQIRMLLKMIRKFNDLQLRHVGAMATSPRIRDLALAITTNRTLAIAAGSLVVGLVVLGLKFLAWYVTGSIALYSDALESIVNVVTAVVALIAVRLAQRPADAALQYGYHKAEYFSAVIVGVMIIVAAILILREAFFGFLSPALPESPTQGLIISAVATAINLVWARVLIRQGHKARSPALEADGKHLMTDVVSTVGVLIGLGLVILTGWAVLDPILAALVALNILWSGWGVIRDSVGGLMDVAVPHETGKTIREVISSNADGAIEAHDIRTRQAGKLTFIDFHLVVPGVMTVEAAHTICDAIEAKLRDVVEDAQITIHVEPDQKAKHSGIVVL</sequence>
<evidence type="ECO:0000256" key="6">
    <source>
        <dbReference type="ARBA" id="ARBA00022989"/>
    </source>
</evidence>
<evidence type="ECO:0000256" key="7">
    <source>
        <dbReference type="ARBA" id="ARBA00023136"/>
    </source>
</evidence>
<feature type="transmembrane region" description="Helical" evidence="9">
    <location>
        <begin position="53"/>
        <end position="76"/>
    </location>
</feature>
<organism evidence="12 13">
    <name type="scientific">Devosia psychrophila</name>
    <dbReference type="NCBI Taxonomy" id="728005"/>
    <lineage>
        <taxon>Bacteria</taxon>
        <taxon>Pseudomonadati</taxon>
        <taxon>Pseudomonadota</taxon>
        <taxon>Alphaproteobacteria</taxon>
        <taxon>Hyphomicrobiales</taxon>
        <taxon>Devosiaceae</taxon>
        <taxon>Devosia</taxon>
    </lineage>
</organism>
<accession>A0A1I1I4N7</accession>
<dbReference type="InterPro" id="IPR027470">
    <property type="entry name" value="Cation_efflux_CTD"/>
</dbReference>
<comment type="subcellular location">
    <subcellularLocation>
        <location evidence="1">Cell membrane</location>
        <topology evidence="1">Multi-pass membrane protein</topology>
    </subcellularLocation>
</comment>
<dbReference type="InterPro" id="IPR058533">
    <property type="entry name" value="Cation_efflux_TM"/>
</dbReference>
<dbReference type="Gene3D" id="3.30.70.1350">
    <property type="entry name" value="Cation efflux protein, cytoplasmic domain"/>
    <property type="match status" value="1"/>
</dbReference>
<name>A0A1I1I4N7_9HYPH</name>
<feature type="domain" description="Cation efflux protein cytoplasmic" evidence="11">
    <location>
        <begin position="255"/>
        <end position="331"/>
    </location>
</feature>
<dbReference type="GO" id="GO:0015341">
    <property type="term" value="F:zinc efflux antiporter activity"/>
    <property type="evidence" value="ECO:0007669"/>
    <property type="project" value="TreeGrafter"/>
</dbReference>
<dbReference type="PANTHER" id="PTHR43840">
    <property type="entry name" value="MITOCHONDRIAL METAL TRANSPORTER 1-RELATED"/>
    <property type="match status" value="1"/>
</dbReference>
<evidence type="ECO:0000256" key="1">
    <source>
        <dbReference type="ARBA" id="ARBA00004651"/>
    </source>
</evidence>
<evidence type="ECO:0000256" key="9">
    <source>
        <dbReference type="SAM" id="Phobius"/>
    </source>
</evidence>
<evidence type="ECO:0000313" key="13">
    <source>
        <dbReference type="Proteomes" id="UP000182258"/>
    </source>
</evidence>
<dbReference type="GO" id="GO:0015093">
    <property type="term" value="F:ferrous iron transmembrane transporter activity"/>
    <property type="evidence" value="ECO:0007669"/>
    <property type="project" value="TreeGrafter"/>
</dbReference>
<dbReference type="NCBIfam" id="TIGR01297">
    <property type="entry name" value="CDF"/>
    <property type="match status" value="1"/>
</dbReference>
<keyword evidence="5 9" id="KW-0812">Transmembrane</keyword>